<organism evidence="1 2">
    <name type="scientific">Rosistilla ulvae</name>
    <dbReference type="NCBI Taxonomy" id="1930277"/>
    <lineage>
        <taxon>Bacteria</taxon>
        <taxon>Pseudomonadati</taxon>
        <taxon>Planctomycetota</taxon>
        <taxon>Planctomycetia</taxon>
        <taxon>Pirellulales</taxon>
        <taxon>Pirellulaceae</taxon>
        <taxon>Rosistilla</taxon>
    </lineage>
</organism>
<dbReference type="InterPro" id="IPR038296">
    <property type="entry name" value="ParD_sf"/>
</dbReference>
<evidence type="ECO:0000313" key="2">
    <source>
        <dbReference type="Proteomes" id="UP000319557"/>
    </source>
</evidence>
<evidence type="ECO:0008006" key="3">
    <source>
        <dbReference type="Google" id="ProtNLM"/>
    </source>
</evidence>
<protein>
    <recommendedName>
        <fullName evidence="3">Antitoxin ParD4</fullName>
    </recommendedName>
</protein>
<dbReference type="Gene3D" id="6.10.10.120">
    <property type="entry name" value="Antitoxin ParD1-like"/>
    <property type="match status" value="1"/>
</dbReference>
<name>A0A517M426_9BACT</name>
<gene>
    <name evidence="1" type="ORF">EC9_38190</name>
</gene>
<evidence type="ECO:0000313" key="1">
    <source>
        <dbReference type="EMBL" id="QDS89619.1"/>
    </source>
</evidence>
<proteinExistence type="predicted"/>
<dbReference type="OrthoDB" id="282760at2"/>
<dbReference type="KEGG" id="ruv:EC9_38190"/>
<dbReference type="Proteomes" id="UP000319557">
    <property type="component" value="Chromosome"/>
</dbReference>
<dbReference type="RefSeq" id="WP_145347442.1">
    <property type="nucleotide sequence ID" value="NZ_CP036261.1"/>
</dbReference>
<reference evidence="1 2" key="1">
    <citation type="submission" date="2019-02" db="EMBL/GenBank/DDBJ databases">
        <title>Deep-cultivation of Planctomycetes and their phenomic and genomic characterization uncovers novel biology.</title>
        <authorList>
            <person name="Wiegand S."/>
            <person name="Jogler M."/>
            <person name="Boedeker C."/>
            <person name="Pinto D."/>
            <person name="Vollmers J."/>
            <person name="Rivas-Marin E."/>
            <person name="Kohn T."/>
            <person name="Peeters S.H."/>
            <person name="Heuer A."/>
            <person name="Rast P."/>
            <person name="Oberbeckmann S."/>
            <person name="Bunk B."/>
            <person name="Jeske O."/>
            <person name="Meyerdierks A."/>
            <person name="Storesund J.E."/>
            <person name="Kallscheuer N."/>
            <person name="Luecker S."/>
            <person name="Lage O.M."/>
            <person name="Pohl T."/>
            <person name="Merkel B.J."/>
            <person name="Hornburger P."/>
            <person name="Mueller R.-W."/>
            <person name="Bruemmer F."/>
            <person name="Labrenz M."/>
            <person name="Spormann A.M."/>
            <person name="Op den Camp H."/>
            <person name="Overmann J."/>
            <person name="Amann R."/>
            <person name="Jetten M.S.M."/>
            <person name="Mascher T."/>
            <person name="Medema M.H."/>
            <person name="Devos D.P."/>
            <person name="Kaster A.-K."/>
            <person name="Ovreas L."/>
            <person name="Rohde M."/>
            <person name="Galperin M.Y."/>
            <person name="Jogler C."/>
        </authorList>
    </citation>
    <scope>NUCLEOTIDE SEQUENCE [LARGE SCALE GENOMIC DNA]</scope>
    <source>
        <strain evidence="1 2">EC9</strain>
    </source>
</reference>
<dbReference type="EMBL" id="CP036261">
    <property type="protein sequence ID" value="QDS89619.1"/>
    <property type="molecule type" value="Genomic_DNA"/>
</dbReference>
<dbReference type="AlphaFoldDB" id="A0A517M426"/>
<accession>A0A517M426</accession>
<keyword evidence="2" id="KW-1185">Reference proteome</keyword>
<sequence>MSTGIPQDMVPFVQRMVAGRRFLSEQDVVAEGLRLLQARETLRDEVAKGFASLDAGEGVPADQVYTRAEKRIAEIERGER</sequence>